<protein>
    <submittedName>
        <fullName evidence="2">VOC family protein</fullName>
    </submittedName>
</protein>
<proteinExistence type="predicted"/>
<dbReference type="SUPFAM" id="SSF54593">
    <property type="entry name" value="Glyoxalase/Bleomycin resistance protein/Dihydroxybiphenyl dioxygenase"/>
    <property type="match status" value="1"/>
</dbReference>
<evidence type="ECO:0000313" key="2">
    <source>
        <dbReference type="EMBL" id="MFC5064173.1"/>
    </source>
</evidence>
<evidence type="ECO:0000259" key="1">
    <source>
        <dbReference type="Pfam" id="PF13468"/>
    </source>
</evidence>
<organism evidence="2 3">
    <name type="scientific">Actinomycetospora atypica</name>
    <dbReference type="NCBI Taxonomy" id="1290095"/>
    <lineage>
        <taxon>Bacteria</taxon>
        <taxon>Bacillati</taxon>
        <taxon>Actinomycetota</taxon>
        <taxon>Actinomycetes</taxon>
        <taxon>Pseudonocardiales</taxon>
        <taxon>Pseudonocardiaceae</taxon>
        <taxon>Actinomycetospora</taxon>
    </lineage>
</organism>
<accession>A0ABV9YRW6</accession>
<dbReference type="InterPro" id="IPR029068">
    <property type="entry name" value="Glyas_Bleomycin-R_OHBP_Dase"/>
</dbReference>
<evidence type="ECO:0000313" key="3">
    <source>
        <dbReference type="Proteomes" id="UP001595947"/>
    </source>
</evidence>
<feature type="domain" description="Glyoxalase-like" evidence="1">
    <location>
        <begin position="5"/>
        <end position="172"/>
    </location>
</feature>
<dbReference type="Proteomes" id="UP001595947">
    <property type="component" value="Unassembled WGS sequence"/>
</dbReference>
<dbReference type="InterPro" id="IPR025870">
    <property type="entry name" value="Glyoxalase-like_dom"/>
</dbReference>
<keyword evidence="3" id="KW-1185">Reference proteome</keyword>
<dbReference type="EMBL" id="JBHSIV010000020">
    <property type="protein sequence ID" value="MFC5064173.1"/>
    <property type="molecule type" value="Genomic_DNA"/>
</dbReference>
<gene>
    <name evidence="2" type="ORF">ACFPBZ_18265</name>
</gene>
<dbReference type="RefSeq" id="WP_378037521.1">
    <property type="nucleotide sequence ID" value="NZ_JBHSIV010000020.1"/>
</dbReference>
<dbReference type="Pfam" id="PF13468">
    <property type="entry name" value="Glyoxalase_3"/>
    <property type="match status" value="1"/>
</dbReference>
<dbReference type="Gene3D" id="3.10.180.10">
    <property type="entry name" value="2,3-Dihydroxybiphenyl 1,2-Dioxygenase, domain 1"/>
    <property type="match status" value="1"/>
</dbReference>
<name>A0ABV9YRW6_9PSEU</name>
<sequence>MTAGVDHLVVGTASLEPGVQWLADRLGVAPAGRGRHHRYGTHNALWNLDGGTYLELIAVDPEAPDPGRPRWFGLDRFSGPPRLVHWVLRRPDLDAPWAAEHGRPTPLTRDHLAWTLTVPDDGGLPVDGSGVWPSLIAWDGAHPSDGLDDAGLALDRLVLSTPAADSLRARLVAAGLVGHLGNRVTVTPGPVALRAELRTPGGPVVL</sequence>
<comment type="caution">
    <text evidence="2">The sequence shown here is derived from an EMBL/GenBank/DDBJ whole genome shotgun (WGS) entry which is preliminary data.</text>
</comment>
<reference evidence="3" key="1">
    <citation type="journal article" date="2019" name="Int. J. Syst. Evol. Microbiol.">
        <title>The Global Catalogue of Microorganisms (GCM) 10K type strain sequencing project: providing services to taxonomists for standard genome sequencing and annotation.</title>
        <authorList>
            <consortium name="The Broad Institute Genomics Platform"/>
            <consortium name="The Broad Institute Genome Sequencing Center for Infectious Disease"/>
            <person name="Wu L."/>
            <person name="Ma J."/>
        </authorList>
    </citation>
    <scope>NUCLEOTIDE SEQUENCE [LARGE SCALE GENOMIC DNA]</scope>
    <source>
        <strain evidence="3">CGMCC 4.7093</strain>
    </source>
</reference>